<reference evidence="1 2" key="1">
    <citation type="journal article" date="2014" name="Genome Announc.">
        <title>Genome Sequence and Methylome of Soil Bacterium Gemmatirosa kalamazoonensis KBS708T, a Member of the Rarely Cultivated Gemmatimonadetes Phylum.</title>
        <authorList>
            <person name="Debruyn J.M."/>
            <person name="Radosevich M."/>
            <person name="Wommack K.E."/>
            <person name="Polson S.W."/>
            <person name="Hauser L.J."/>
            <person name="Fawaz M.N."/>
            <person name="Korlach J."/>
            <person name="Tsai Y.C."/>
        </authorList>
    </citation>
    <scope>NUCLEOTIDE SEQUENCE [LARGE SCALE GENOMIC DNA]</scope>
    <source>
        <strain evidence="1 2">KBS708</strain>
    </source>
</reference>
<dbReference type="InterPro" id="IPR017853">
    <property type="entry name" value="GH"/>
</dbReference>
<dbReference type="InParanoid" id="W0RL46"/>
<dbReference type="SUPFAM" id="SSF51445">
    <property type="entry name" value="(Trans)glycosidases"/>
    <property type="match status" value="1"/>
</dbReference>
<keyword evidence="1" id="KW-0378">Hydrolase</keyword>
<dbReference type="EMBL" id="CP007128">
    <property type="protein sequence ID" value="AHG91789.1"/>
    <property type="molecule type" value="Genomic_DNA"/>
</dbReference>
<dbReference type="InterPro" id="IPR001360">
    <property type="entry name" value="Glyco_hydro_1"/>
</dbReference>
<dbReference type="GO" id="GO:0005975">
    <property type="term" value="P:carbohydrate metabolic process"/>
    <property type="evidence" value="ECO:0007669"/>
    <property type="project" value="InterPro"/>
</dbReference>
<dbReference type="Pfam" id="PF00232">
    <property type="entry name" value="Glyco_hydro_1"/>
    <property type="match status" value="1"/>
</dbReference>
<dbReference type="KEGG" id="gba:J421_4252"/>
<sequence length="169" mass="18987">MTARVNGAGGSMMELWAGVECTVNRVGDRYRDQLALGGHAERDDDLDRLAALGVTALRQPVLWERVAPQGLARADWAWVDRRLERLRALGVRPIVTLLHHGSGPRDTSLLDTSLPERLAEFAHAVASRHPWVEDWTPINEPLTTARFSALYGLWYPHARDDRSFARARC</sequence>
<dbReference type="GO" id="GO:0004553">
    <property type="term" value="F:hydrolase activity, hydrolyzing O-glycosyl compounds"/>
    <property type="evidence" value="ECO:0007669"/>
    <property type="project" value="InterPro"/>
</dbReference>
<evidence type="ECO:0000313" key="1">
    <source>
        <dbReference type="EMBL" id="AHG91789.1"/>
    </source>
</evidence>
<evidence type="ECO:0000313" key="2">
    <source>
        <dbReference type="Proteomes" id="UP000019151"/>
    </source>
</evidence>
<proteinExistence type="predicted"/>
<name>W0RL46_9BACT</name>
<dbReference type="PATRIC" id="fig|861299.3.peg.4309"/>
<gene>
    <name evidence="1" type="ORF">J421_4252</name>
</gene>
<organism evidence="1 2">
    <name type="scientific">Gemmatirosa kalamazoonensis</name>
    <dbReference type="NCBI Taxonomy" id="861299"/>
    <lineage>
        <taxon>Bacteria</taxon>
        <taxon>Pseudomonadati</taxon>
        <taxon>Gemmatimonadota</taxon>
        <taxon>Gemmatimonadia</taxon>
        <taxon>Gemmatimonadales</taxon>
        <taxon>Gemmatimonadaceae</taxon>
        <taxon>Gemmatirosa</taxon>
    </lineage>
</organism>
<accession>W0RL46</accession>
<dbReference type="AlphaFoldDB" id="W0RL46"/>
<keyword evidence="2" id="KW-1185">Reference proteome</keyword>
<dbReference type="Gene3D" id="3.20.20.80">
    <property type="entry name" value="Glycosidases"/>
    <property type="match status" value="1"/>
</dbReference>
<dbReference type="eggNOG" id="COG2723">
    <property type="taxonomic scope" value="Bacteria"/>
</dbReference>
<dbReference type="HOGENOM" id="CLU_1576237_0_0_0"/>
<protein>
    <submittedName>
        <fullName evidence="1">Glycoside hydrolase family 1</fullName>
    </submittedName>
</protein>
<dbReference type="STRING" id="861299.J421_4252"/>
<dbReference type="Proteomes" id="UP000019151">
    <property type="component" value="Chromosome"/>
</dbReference>